<evidence type="ECO:0000256" key="5">
    <source>
        <dbReference type="ARBA" id="ARBA00022842"/>
    </source>
</evidence>
<proteinExistence type="inferred from homology"/>
<sequence>MANVAETMQRVIAPIAEDLVEVDKAVISDLQSDIPLIKKISDYIVSAGGKRMRPVVLLLIARALGCQNKDPVFLATMIEYVHTASLLHDDVVDESDLRRGKPTASFKWGNASAILVGDFMYSRAFQLMVRTQNLRICEIVAGAVNRVSEGEVIQLLNIHDTTVDEKRYIEVIERKTGVLFEAAARMAAVSAGADKAVEDAMAEYALCLGRAFQIIDDVLDYVGVSGNTGKNLGTDLREGKMTMPLIYALRNCSETDTETIRNAISHSDPDLDAIIGIIKKTNAIESCISAARNEVQNGIRQLDCLPSSAYKNSLIELLSLTVERDS</sequence>
<comment type="caution">
    <text evidence="7">The sequence shown here is derived from an EMBL/GenBank/DDBJ whole genome shotgun (WGS) entry which is preliminary data.</text>
</comment>
<keyword evidence="4" id="KW-0479">Metal-binding</keyword>
<dbReference type="InterPro" id="IPR033749">
    <property type="entry name" value="Polyprenyl_synt_CS"/>
</dbReference>
<dbReference type="AlphaFoldDB" id="A0A6L6YKF8"/>
<gene>
    <name evidence="7" type="ORF">E5987_09355</name>
</gene>
<reference evidence="7 8" key="1">
    <citation type="submission" date="2019-12" db="EMBL/GenBank/DDBJ databases">
        <title>Microbes associate with the intestines of laboratory mice.</title>
        <authorList>
            <person name="Navarre W."/>
            <person name="Wong E."/>
        </authorList>
    </citation>
    <scope>NUCLEOTIDE SEQUENCE [LARGE SCALE GENOMIC DNA]</scope>
    <source>
        <strain evidence="7 8">NM82_D38</strain>
    </source>
</reference>
<dbReference type="GO" id="GO:0004659">
    <property type="term" value="F:prenyltransferase activity"/>
    <property type="evidence" value="ECO:0007669"/>
    <property type="project" value="InterPro"/>
</dbReference>
<keyword evidence="3 6" id="KW-0808">Transferase</keyword>
<comment type="cofactor">
    <cofactor evidence="1">
        <name>Mg(2+)</name>
        <dbReference type="ChEBI" id="CHEBI:18420"/>
    </cofactor>
</comment>
<dbReference type="EMBL" id="WSRP01000029">
    <property type="protein sequence ID" value="MVX57402.1"/>
    <property type="molecule type" value="Genomic_DNA"/>
</dbReference>
<evidence type="ECO:0000256" key="1">
    <source>
        <dbReference type="ARBA" id="ARBA00001946"/>
    </source>
</evidence>
<dbReference type="RefSeq" id="WP_160335825.1">
    <property type="nucleotide sequence ID" value="NZ_WSRP01000029.1"/>
</dbReference>
<evidence type="ECO:0000256" key="2">
    <source>
        <dbReference type="ARBA" id="ARBA00006706"/>
    </source>
</evidence>
<evidence type="ECO:0000313" key="8">
    <source>
        <dbReference type="Proteomes" id="UP000472580"/>
    </source>
</evidence>
<keyword evidence="8" id="KW-1185">Reference proteome</keyword>
<dbReference type="PANTHER" id="PTHR12001:SF69">
    <property type="entry name" value="ALL TRANS-POLYPRENYL-DIPHOSPHATE SYNTHASE PDSS1"/>
    <property type="match status" value="1"/>
</dbReference>
<dbReference type="GO" id="GO:0008299">
    <property type="term" value="P:isoprenoid biosynthetic process"/>
    <property type="evidence" value="ECO:0007669"/>
    <property type="project" value="InterPro"/>
</dbReference>
<dbReference type="SUPFAM" id="SSF48576">
    <property type="entry name" value="Terpenoid synthases"/>
    <property type="match status" value="1"/>
</dbReference>
<dbReference type="InterPro" id="IPR008949">
    <property type="entry name" value="Isoprenoid_synthase_dom_sf"/>
</dbReference>
<comment type="similarity">
    <text evidence="2 6">Belongs to the FPP/GGPP synthase family.</text>
</comment>
<evidence type="ECO:0000313" key="7">
    <source>
        <dbReference type="EMBL" id="MVX57402.1"/>
    </source>
</evidence>
<dbReference type="GO" id="GO:0046872">
    <property type="term" value="F:metal ion binding"/>
    <property type="evidence" value="ECO:0007669"/>
    <property type="project" value="UniProtKB-KW"/>
</dbReference>
<organism evidence="7 8">
    <name type="scientific">Parasutterella muris</name>
    <dbReference type="NCBI Taxonomy" id="2565572"/>
    <lineage>
        <taxon>Bacteria</taxon>
        <taxon>Pseudomonadati</taxon>
        <taxon>Pseudomonadota</taxon>
        <taxon>Betaproteobacteria</taxon>
        <taxon>Burkholderiales</taxon>
        <taxon>Sutterellaceae</taxon>
        <taxon>Parasutterella</taxon>
    </lineage>
</organism>
<evidence type="ECO:0000256" key="3">
    <source>
        <dbReference type="ARBA" id="ARBA00022679"/>
    </source>
</evidence>
<dbReference type="PANTHER" id="PTHR12001">
    <property type="entry name" value="GERANYLGERANYL PYROPHOSPHATE SYNTHASE"/>
    <property type="match status" value="1"/>
</dbReference>
<dbReference type="PROSITE" id="PS00723">
    <property type="entry name" value="POLYPRENYL_SYNTHASE_1"/>
    <property type="match status" value="1"/>
</dbReference>
<dbReference type="Gene3D" id="1.10.600.10">
    <property type="entry name" value="Farnesyl Diphosphate Synthase"/>
    <property type="match status" value="1"/>
</dbReference>
<dbReference type="InterPro" id="IPR000092">
    <property type="entry name" value="Polyprenyl_synt"/>
</dbReference>
<accession>A0A6L6YKF8</accession>
<dbReference type="Pfam" id="PF00348">
    <property type="entry name" value="polyprenyl_synt"/>
    <property type="match status" value="1"/>
</dbReference>
<dbReference type="OrthoDB" id="9805316at2"/>
<dbReference type="SFLD" id="SFLDS00005">
    <property type="entry name" value="Isoprenoid_Synthase_Type_I"/>
    <property type="match status" value="1"/>
</dbReference>
<name>A0A6L6YKF8_9BURK</name>
<evidence type="ECO:0000256" key="4">
    <source>
        <dbReference type="ARBA" id="ARBA00022723"/>
    </source>
</evidence>
<dbReference type="Proteomes" id="UP000472580">
    <property type="component" value="Unassembled WGS sequence"/>
</dbReference>
<dbReference type="CDD" id="cd00685">
    <property type="entry name" value="Trans_IPPS_HT"/>
    <property type="match status" value="1"/>
</dbReference>
<evidence type="ECO:0000256" key="6">
    <source>
        <dbReference type="RuleBase" id="RU004466"/>
    </source>
</evidence>
<keyword evidence="5" id="KW-0460">Magnesium</keyword>
<protein>
    <submittedName>
        <fullName evidence="7">Octaprenyl diphosphate synthase</fullName>
    </submittedName>
</protein>
<dbReference type="PROSITE" id="PS00444">
    <property type="entry name" value="POLYPRENYL_SYNTHASE_2"/>
    <property type="match status" value="1"/>
</dbReference>